<accession>A0A3Q8XS83</accession>
<protein>
    <submittedName>
        <fullName evidence="3">DUF4394 domain-containing protein</fullName>
    </submittedName>
</protein>
<sequence>MQGFKTALAASTVLLLTGATGFAAPVLGLTGDKTLVLFDSETLEVSETMDVTGVDSLVGIDYRPANSTIVGVTPESVVVTIDLETGEATELSTMNTPLEIGDAPVVVDFNPMADRLRYMTGTTNYRVNIDTGEVTVDGELAFEDSDMHAGEAPNIVAAAYINSFGSPEATAMYDIDATIGALIQQTSPNDGTLAAIGKLGIESAGDTFAFDVQTTEDGTNTAWLATGGTLYTVDLETGAATEAGAITGVDGDLRDLTVLPEGM</sequence>
<keyword evidence="1" id="KW-0732">Signal</keyword>
<dbReference type="AlphaFoldDB" id="A0A3Q8XS83"/>
<dbReference type="InterPro" id="IPR011044">
    <property type="entry name" value="Quino_amine_DH_bsu"/>
</dbReference>
<dbReference type="Pfam" id="PF14339">
    <property type="entry name" value="DUF4394"/>
    <property type="match status" value="1"/>
</dbReference>
<dbReference type="Proteomes" id="UP000268192">
    <property type="component" value="Chromosome"/>
</dbReference>
<evidence type="ECO:0000313" key="4">
    <source>
        <dbReference type="Proteomes" id="UP000268192"/>
    </source>
</evidence>
<proteinExistence type="predicted"/>
<dbReference type="InterPro" id="IPR025507">
    <property type="entry name" value="DUF4394"/>
</dbReference>
<dbReference type="OrthoDB" id="531718at2"/>
<gene>
    <name evidence="3" type="ORF">D5400_15515</name>
</gene>
<evidence type="ECO:0000313" key="3">
    <source>
        <dbReference type="EMBL" id="AZN72488.1"/>
    </source>
</evidence>
<evidence type="ECO:0000259" key="2">
    <source>
        <dbReference type="Pfam" id="PF14339"/>
    </source>
</evidence>
<dbReference type="EMBL" id="CP032509">
    <property type="protein sequence ID" value="AZN72488.1"/>
    <property type="molecule type" value="Genomic_DNA"/>
</dbReference>
<dbReference type="SUPFAM" id="SSF50969">
    <property type="entry name" value="YVTN repeat-like/Quinoprotein amine dehydrogenase"/>
    <property type="match status" value="1"/>
</dbReference>
<keyword evidence="4" id="KW-1185">Reference proteome</keyword>
<feature type="domain" description="DUF4394" evidence="2">
    <location>
        <begin position="34"/>
        <end position="256"/>
    </location>
</feature>
<reference evidence="3 4" key="1">
    <citation type="submission" date="2018-09" db="EMBL/GenBank/DDBJ databases">
        <title>Marinorhizobium profundi gen. nov., sp. nov., isolated from a deep-sea sediment sample from the New Britain Trench and proposal of Marinorhizobiaceae fam. nov. in the order Rhizobiales of the class Alphaproteobacteria.</title>
        <authorList>
            <person name="Cao J."/>
        </authorList>
    </citation>
    <scope>NUCLEOTIDE SEQUENCE [LARGE SCALE GENOMIC DNA]</scope>
    <source>
        <strain evidence="3 4">WS11</strain>
    </source>
</reference>
<dbReference type="KEGG" id="abaw:D5400_15515"/>
<dbReference type="RefSeq" id="WP_126010815.1">
    <property type="nucleotide sequence ID" value="NZ_CP032509.1"/>
</dbReference>
<organism evidence="3 4">
    <name type="scientific">Georhizobium profundi</name>
    <dbReference type="NCBI Taxonomy" id="2341112"/>
    <lineage>
        <taxon>Bacteria</taxon>
        <taxon>Pseudomonadati</taxon>
        <taxon>Pseudomonadota</taxon>
        <taxon>Alphaproteobacteria</taxon>
        <taxon>Hyphomicrobiales</taxon>
        <taxon>Rhizobiaceae</taxon>
        <taxon>Georhizobium</taxon>
    </lineage>
</organism>
<name>A0A3Q8XS83_9HYPH</name>
<feature type="chain" id="PRO_5018749910" evidence="1">
    <location>
        <begin position="24"/>
        <end position="263"/>
    </location>
</feature>
<evidence type="ECO:0000256" key="1">
    <source>
        <dbReference type="SAM" id="SignalP"/>
    </source>
</evidence>
<feature type="signal peptide" evidence="1">
    <location>
        <begin position="1"/>
        <end position="23"/>
    </location>
</feature>